<organism evidence="2 3">
    <name type="scientific">Glutamicibacter uratoxydans</name>
    <name type="common">Arthrobacter uratoxydans</name>
    <dbReference type="NCBI Taxonomy" id="43667"/>
    <lineage>
        <taxon>Bacteria</taxon>
        <taxon>Bacillati</taxon>
        <taxon>Actinomycetota</taxon>
        <taxon>Actinomycetes</taxon>
        <taxon>Micrococcales</taxon>
        <taxon>Micrococcaceae</taxon>
        <taxon>Glutamicibacter</taxon>
    </lineage>
</organism>
<evidence type="ECO:0000313" key="2">
    <source>
        <dbReference type="EMBL" id="GED05704.1"/>
    </source>
</evidence>
<keyword evidence="1" id="KW-0472">Membrane</keyword>
<dbReference type="Proteomes" id="UP000316612">
    <property type="component" value="Unassembled WGS sequence"/>
</dbReference>
<sequence length="78" mass="8499">MTVISTSPCDAPLYFAKPLIPALPLAASLVDLWLASRQLHALRRQQRDCGCGYTDSAPPHPQERQSLILSGGFIPLAR</sequence>
<keyword evidence="1" id="KW-0812">Transmembrane</keyword>
<keyword evidence="3" id="KW-1185">Reference proteome</keyword>
<accession>A0A4Y4DP93</accession>
<gene>
    <name evidence="2" type="ORF">AUR04nite_12360</name>
</gene>
<dbReference type="AlphaFoldDB" id="A0A4Y4DP93"/>
<evidence type="ECO:0000313" key="3">
    <source>
        <dbReference type="Proteomes" id="UP000316612"/>
    </source>
</evidence>
<feature type="transmembrane region" description="Helical" evidence="1">
    <location>
        <begin position="15"/>
        <end position="35"/>
    </location>
</feature>
<dbReference type="RefSeq" id="WP_141363043.1">
    <property type="nucleotide sequence ID" value="NZ_BAAAJL010000007.1"/>
</dbReference>
<proteinExistence type="predicted"/>
<comment type="caution">
    <text evidence="2">The sequence shown here is derived from an EMBL/GenBank/DDBJ whole genome shotgun (WGS) entry which is preliminary data.</text>
</comment>
<keyword evidence="1" id="KW-1133">Transmembrane helix</keyword>
<name>A0A4Y4DP93_GLUUR</name>
<evidence type="ECO:0000256" key="1">
    <source>
        <dbReference type="SAM" id="Phobius"/>
    </source>
</evidence>
<protein>
    <submittedName>
        <fullName evidence="2">Uncharacterized protein</fullName>
    </submittedName>
</protein>
<reference evidence="2 3" key="1">
    <citation type="submission" date="2019-06" db="EMBL/GenBank/DDBJ databases">
        <title>Whole genome shotgun sequence of Glutamicibacter uratoxydans NBRC 15515.</title>
        <authorList>
            <person name="Hosoyama A."/>
            <person name="Uohara A."/>
            <person name="Ohji S."/>
            <person name="Ichikawa N."/>
        </authorList>
    </citation>
    <scope>NUCLEOTIDE SEQUENCE [LARGE SCALE GENOMIC DNA]</scope>
    <source>
        <strain evidence="2 3">NBRC 15515</strain>
    </source>
</reference>
<dbReference type="EMBL" id="BJNY01000006">
    <property type="protein sequence ID" value="GED05704.1"/>
    <property type="molecule type" value="Genomic_DNA"/>
</dbReference>